<evidence type="ECO:0000256" key="1">
    <source>
        <dbReference type="ARBA" id="ARBA00022603"/>
    </source>
</evidence>
<keyword evidence="1" id="KW-0489">Methyltransferase</keyword>
<evidence type="ECO:0000313" key="5">
    <source>
        <dbReference type="EMBL" id="CAB4672993.1"/>
    </source>
</evidence>
<evidence type="ECO:0000256" key="2">
    <source>
        <dbReference type="ARBA" id="ARBA00022679"/>
    </source>
</evidence>
<evidence type="ECO:0000313" key="6">
    <source>
        <dbReference type="EMBL" id="CAB4904371.1"/>
    </source>
</evidence>
<sequence length="166" mass="17467">MLARAINAESVVEVGTGAGVSGAALLSGMSDTGVLTSIDNEAEIQRLARETLGDLGFDHIRARLITGRALDVLPRLTESAYDLVFIDGDRTEYPAALTLAKRLLRVGGLIAFDNLLTDGSIADPASRNPEAVALRDVAHALRDDDHWVPALLTVGAGLLVAIKIAD</sequence>
<accession>A0A6J6IF89</accession>
<protein>
    <submittedName>
        <fullName evidence="4">Unannotated protein</fullName>
    </submittedName>
</protein>
<dbReference type="EMBL" id="CAEZVB010000025">
    <property type="protein sequence ID" value="CAB4620228.1"/>
    <property type="molecule type" value="Genomic_DNA"/>
</dbReference>
<dbReference type="PANTHER" id="PTHR10509">
    <property type="entry name" value="O-METHYLTRANSFERASE-RELATED"/>
    <property type="match status" value="1"/>
</dbReference>
<dbReference type="InterPro" id="IPR029063">
    <property type="entry name" value="SAM-dependent_MTases_sf"/>
</dbReference>
<keyword evidence="2" id="KW-0808">Transferase</keyword>
<name>A0A6J6IF89_9ZZZZ</name>
<keyword evidence="3" id="KW-0949">S-adenosyl-L-methionine</keyword>
<evidence type="ECO:0000313" key="4">
    <source>
        <dbReference type="EMBL" id="CAB4620228.1"/>
    </source>
</evidence>
<organism evidence="4">
    <name type="scientific">freshwater metagenome</name>
    <dbReference type="NCBI Taxonomy" id="449393"/>
    <lineage>
        <taxon>unclassified sequences</taxon>
        <taxon>metagenomes</taxon>
        <taxon>ecological metagenomes</taxon>
    </lineage>
</organism>
<dbReference type="GO" id="GO:0008757">
    <property type="term" value="F:S-adenosylmethionine-dependent methyltransferase activity"/>
    <property type="evidence" value="ECO:0007669"/>
    <property type="project" value="TreeGrafter"/>
</dbReference>
<dbReference type="EMBL" id="CAFBMO010000019">
    <property type="protein sequence ID" value="CAB4904371.1"/>
    <property type="molecule type" value="Genomic_DNA"/>
</dbReference>
<dbReference type="InterPro" id="IPR050362">
    <property type="entry name" value="Cation-dep_OMT"/>
</dbReference>
<dbReference type="GO" id="GO:0008171">
    <property type="term" value="F:O-methyltransferase activity"/>
    <property type="evidence" value="ECO:0007669"/>
    <property type="project" value="InterPro"/>
</dbReference>
<dbReference type="PANTHER" id="PTHR10509:SF85">
    <property type="entry name" value="O-METHYLTRANSFERASE RV1220C-RELATED"/>
    <property type="match status" value="1"/>
</dbReference>
<proteinExistence type="predicted"/>
<dbReference type="AlphaFoldDB" id="A0A6J6IF89"/>
<dbReference type="GO" id="GO:0032259">
    <property type="term" value="P:methylation"/>
    <property type="evidence" value="ECO:0007669"/>
    <property type="project" value="UniProtKB-KW"/>
</dbReference>
<dbReference type="Gene3D" id="3.40.50.150">
    <property type="entry name" value="Vaccinia Virus protein VP39"/>
    <property type="match status" value="1"/>
</dbReference>
<gene>
    <name evidence="4" type="ORF">UFOPK1908_00717</name>
    <name evidence="5" type="ORF">UFOPK2282_01185</name>
    <name evidence="6" type="ORF">UFOPK3576_00661</name>
</gene>
<reference evidence="4" key="1">
    <citation type="submission" date="2020-05" db="EMBL/GenBank/DDBJ databases">
        <authorList>
            <person name="Chiriac C."/>
            <person name="Salcher M."/>
            <person name="Ghai R."/>
            <person name="Kavagutti S V."/>
        </authorList>
    </citation>
    <scope>NUCLEOTIDE SEQUENCE</scope>
</reference>
<dbReference type="PROSITE" id="PS51682">
    <property type="entry name" value="SAM_OMT_I"/>
    <property type="match status" value="1"/>
</dbReference>
<dbReference type="EMBL" id="CAEZWR010000154">
    <property type="protein sequence ID" value="CAB4672993.1"/>
    <property type="molecule type" value="Genomic_DNA"/>
</dbReference>
<dbReference type="Pfam" id="PF01596">
    <property type="entry name" value="Methyltransf_3"/>
    <property type="match status" value="1"/>
</dbReference>
<dbReference type="SUPFAM" id="SSF53335">
    <property type="entry name" value="S-adenosyl-L-methionine-dependent methyltransferases"/>
    <property type="match status" value="1"/>
</dbReference>
<dbReference type="InterPro" id="IPR002935">
    <property type="entry name" value="SAM_O-MeTrfase"/>
</dbReference>
<evidence type="ECO:0000256" key="3">
    <source>
        <dbReference type="ARBA" id="ARBA00022691"/>
    </source>
</evidence>